<comment type="subcellular location">
    <subcellularLocation>
        <location evidence="1">Cell membrane</location>
        <topology evidence="1">Multi-pass membrane protein</topology>
    </subcellularLocation>
</comment>
<evidence type="ECO:0000256" key="4">
    <source>
        <dbReference type="ARBA" id="ARBA00022989"/>
    </source>
</evidence>
<keyword evidence="4 7" id="KW-1133">Transmembrane helix</keyword>
<sequence>MKTTDVFGFCSRAVSGYPLRSGLMLLAMAIGVAAVVLLSTLGESTRHYVTTQFSSLGTHLLVILPGRSETIGGPPPMMGQTPRDLTIGDAVALSRSHAVRRVAPIVVGSAPVSTGNREREISILGSTADLLAVRNLTLANGRFIPEGDILRAEAVCVLGHTARKELFGNRSPLGRFVRIGERRFRVIGSLARKGQSLGVDISDVAIIPVASATALFNTDTLFRVLVEAKHRDAISRAKRDILAIVRDRHDGEDDITVITQDAMLATFDRILRTLTLTVAGIAAISLAVAGILIMNVMLIAISQRTEEIGLLKAIGATRRQVLLLFLVESTLLSLAGAMAGLLLSVAGLAVLQRFFPQFSLLVPWWSPMAATATAMFAGTLFGILPADRAARLDAVAALAEK</sequence>
<comment type="similarity">
    <text evidence="6">Belongs to the ABC-4 integral membrane protein family.</text>
</comment>
<dbReference type="InterPro" id="IPR025857">
    <property type="entry name" value="MacB_PCD"/>
</dbReference>
<dbReference type="Pfam" id="PF12704">
    <property type="entry name" value="MacB_PCD"/>
    <property type="match status" value="1"/>
</dbReference>
<feature type="transmembrane region" description="Helical" evidence="7">
    <location>
        <begin position="364"/>
        <end position="384"/>
    </location>
</feature>
<accession>A0A5K8A5S2</accession>
<proteinExistence type="inferred from homology"/>
<dbReference type="GO" id="GO:0005886">
    <property type="term" value="C:plasma membrane"/>
    <property type="evidence" value="ECO:0007669"/>
    <property type="project" value="UniProtKB-SubCell"/>
</dbReference>
<evidence type="ECO:0000259" key="9">
    <source>
        <dbReference type="Pfam" id="PF12704"/>
    </source>
</evidence>
<evidence type="ECO:0000256" key="5">
    <source>
        <dbReference type="ARBA" id="ARBA00023136"/>
    </source>
</evidence>
<feature type="transmembrane region" description="Helical" evidence="7">
    <location>
        <begin position="21"/>
        <end position="42"/>
    </location>
</feature>
<evidence type="ECO:0000313" key="10">
    <source>
        <dbReference type="EMBL" id="BBO87943.1"/>
    </source>
</evidence>
<evidence type="ECO:0000313" key="11">
    <source>
        <dbReference type="Proteomes" id="UP000422108"/>
    </source>
</evidence>
<dbReference type="AlphaFoldDB" id="A0A5K8A5S2"/>
<dbReference type="InterPro" id="IPR003838">
    <property type="entry name" value="ABC3_permease_C"/>
</dbReference>
<gene>
    <name evidence="10" type="ORF">DSCOOX_11230</name>
</gene>
<feature type="domain" description="MacB-like periplasmic core" evidence="9">
    <location>
        <begin position="21"/>
        <end position="242"/>
    </location>
</feature>
<feature type="transmembrane region" description="Helical" evidence="7">
    <location>
        <begin position="322"/>
        <end position="352"/>
    </location>
</feature>
<name>A0A5K8A5S2_9BACT</name>
<reference evidence="10 11" key="1">
    <citation type="submission" date="2019-11" db="EMBL/GenBank/DDBJ databases">
        <title>Comparative genomics of hydrocarbon-degrading Desulfosarcina strains.</title>
        <authorList>
            <person name="Watanabe M."/>
            <person name="Kojima H."/>
            <person name="Fukui M."/>
        </authorList>
    </citation>
    <scope>NUCLEOTIDE SEQUENCE [LARGE SCALE GENOMIC DNA]</scope>
    <source>
        <strain evidence="11">oXyS1</strain>
    </source>
</reference>
<evidence type="ECO:0000259" key="8">
    <source>
        <dbReference type="Pfam" id="PF02687"/>
    </source>
</evidence>
<keyword evidence="11" id="KW-1185">Reference proteome</keyword>
<evidence type="ECO:0000256" key="2">
    <source>
        <dbReference type="ARBA" id="ARBA00022475"/>
    </source>
</evidence>
<dbReference type="GO" id="GO:0022857">
    <property type="term" value="F:transmembrane transporter activity"/>
    <property type="evidence" value="ECO:0007669"/>
    <property type="project" value="TreeGrafter"/>
</dbReference>
<dbReference type="PANTHER" id="PTHR30572">
    <property type="entry name" value="MEMBRANE COMPONENT OF TRANSPORTER-RELATED"/>
    <property type="match status" value="1"/>
</dbReference>
<protein>
    <submittedName>
        <fullName evidence="10">ABC transporter permease</fullName>
    </submittedName>
</protein>
<evidence type="ECO:0000256" key="6">
    <source>
        <dbReference type="ARBA" id="ARBA00038076"/>
    </source>
</evidence>
<feature type="transmembrane region" description="Helical" evidence="7">
    <location>
        <begin position="276"/>
        <end position="301"/>
    </location>
</feature>
<dbReference type="RefSeq" id="WP_155309334.1">
    <property type="nucleotide sequence ID" value="NZ_AP021879.1"/>
</dbReference>
<evidence type="ECO:0000256" key="7">
    <source>
        <dbReference type="SAM" id="Phobius"/>
    </source>
</evidence>
<dbReference type="Proteomes" id="UP000422108">
    <property type="component" value="Chromosome"/>
</dbReference>
<organism evidence="10 11">
    <name type="scientific">Desulfosarcina ovata subsp. ovata</name>
    <dbReference type="NCBI Taxonomy" id="2752305"/>
    <lineage>
        <taxon>Bacteria</taxon>
        <taxon>Pseudomonadati</taxon>
        <taxon>Thermodesulfobacteriota</taxon>
        <taxon>Desulfobacteria</taxon>
        <taxon>Desulfobacterales</taxon>
        <taxon>Desulfosarcinaceae</taxon>
        <taxon>Desulfosarcina</taxon>
    </lineage>
</organism>
<dbReference type="Pfam" id="PF02687">
    <property type="entry name" value="FtsX"/>
    <property type="match status" value="1"/>
</dbReference>
<keyword evidence="3 7" id="KW-0812">Transmembrane</keyword>
<keyword evidence="2" id="KW-1003">Cell membrane</keyword>
<evidence type="ECO:0000256" key="3">
    <source>
        <dbReference type="ARBA" id="ARBA00022692"/>
    </source>
</evidence>
<dbReference type="InterPro" id="IPR050250">
    <property type="entry name" value="Macrolide_Exporter_MacB"/>
</dbReference>
<keyword evidence="5 7" id="KW-0472">Membrane</keyword>
<feature type="domain" description="ABC3 transporter permease C-terminal" evidence="8">
    <location>
        <begin position="281"/>
        <end position="392"/>
    </location>
</feature>
<dbReference type="EMBL" id="AP021879">
    <property type="protein sequence ID" value="BBO87943.1"/>
    <property type="molecule type" value="Genomic_DNA"/>
</dbReference>
<evidence type="ECO:0000256" key="1">
    <source>
        <dbReference type="ARBA" id="ARBA00004651"/>
    </source>
</evidence>
<dbReference type="PANTHER" id="PTHR30572:SF4">
    <property type="entry name" value="ABC TRANSPORTER PERMEASE YTRF"/>
    <property type="match status" value="1"/>
</dbReference>